<sequence>MNDLFENDISLFPTTYNEITQRIRSVKPVKYGKTRNFVDGSVTYLSPYISRGVISTQQILSELLTQGYQPQNIEKFIQELAWRDYWQQVWIAKGEAINTDLKNEQYPISNTQIPKAVVDANTGIKALDTAIAHFYKTGYLHNHVRMYIASIVCNMAQSHWKRPAQWMYYNLLDADWASNALSWQWVAGANSNKKYYANQDNINKYCHTKQTATFLDVSYEAFGSLPIPNILQECTSIHLETPLPTTTTITIDESLPTLVYNFYNLDPLWKKEVVANRVLLLEPSHFKDYPISQKTLDFILALSDNIEGIQLYVGAFDDFIRSYAFGAIYYKEHPLNNHYKGNEEPRDWMFSFKGYYPSFFAFWKKCKKELPY</sequence>
<dbReference type="SUPFAM" id="SSF48173">
    <property type="entry name" value="Cryptochrome/photolyase FAD-binding domain"/>
    <property type="match status" value="1"/>
</dbReference>
<dbReference type="InterPro" id="IPR002081">
    <property type="entry name" value="Cryptochrome/DNA_photolyase_1"/>
</dbReference>
<keyword evidence="6" id="KW-1185">Reference proteome</keyword>
<dbReference type="Gene3D" id="1.10.579.10">
    <property type="entry name" value="DNA Cyclobutane Dipyrimidine Photolyase, subunit A, domain 3"/>
    <property type="match status" value="1"/>
</dbReference>
<reference evidence="5 6" key="1">
    <citation type="submission" date="2023-09" db="EMBL/GenBank/DDBJ databases">
        <authorList>
            <person name="Rey-Velasco X."/>
        </authorList>
    </citation>
    <scope>NUCLEOTIDE SEQUENCE [LARGE SCALE GENOMIC DNA]</scope>
    <source>
        <strain evidence="5 6">F388</strain>
    </source>
</reference>
<evidence type="ECO:0000313" key="5">
    <source>
        <dbReference type="EMBL" id="MDT0606310.1"/>
    </source>
</evidence>
<accession>A0ABU3A804</accession>
<dbReference type="Gene3D" id="1.25.40.80">
    <property type="match status" value="1"/>
</dbReference>
<keyword evidence="2" id="KW-0285">Flavoprotein</keyword>
<dbReference type="InterPro" id="IPR036134">
    <property type="entry name" value="Crypto/Photolyase_FAD-like_sf"/>
</dbReference>
<organism evidence="5 6">
    <name type="scientific">Croceitalea rosinachiae</name>
    <dbReference type="NCBI Taxonomy" id="3075596"/>
    <lineage>
        <taxon>Bacteria</taxon>
        <taxon>Pseudomonadati</taxon>
        <taxon>Bacteroidota</taxon>
        <taxon>Flavobacteriia</taxon>
        <taxon>Flavobacteriales</taxon>
        <taxon>Flavobacteriaceae</taxon>
        <taxon>Croceitalea</taxon>
    </lineage>
</organism>
<dbReference type="PANTHER" id="PTHR11455:SF18">
    <property type="entry name" value="SI:CH1073-390K14.1"/>
    <property type="match status" value="1"/>
</dbReference>
<dbReference type="InterPro" id="IPR005101">
    <property type="entry name" value="Cryptochr/Photolyase_FAD-bd"/>
</dbReference>
<dbReference type="EMBL" id="JAVRHR010000001">
    <property type="protein sequence ID" value="MDT0606310.1"/>
    <property type="molecule type" value="Genomic_DNA"/>
</dbReference>
<evidence type="ECO:0000256" key="1">
    <source>
        <dbReference type="ARBA" id="ARBA00001974"/>
    </source>
</evidence>
<evidence type="ECO:0000259" key="4">
    <source>
        <dbReference type="Pfam" id="PF03441"/>
    </source>
</evidence>
<evidence type="ECO:0000256" key="2">
    <source>
        <dbReference type="ARBA" id="ARBA00022630"/>
    </source>
</evidence>
<feature type="domain" description="Cryptochrome/DNA photolyase FAD-binding" evidence="4">
    <location>
        <begin position="76"/>
        <end position="197"/>
    </location>
</feature>
<dbReference type="Pfam" id="PF03441">
    <property type="entry name" value="FAD_binding_7"/>
    <property type="match status" value="1"/>
</dbReference>
<gene>
    <name evidence="5" type="ORF">RM706_04690</name>
</gene>
<keyword evidence="3" id="KW-0274">FAD</keyword>
<dbReference type="PANTHER" id="PTHR11455">
    <property type="entry name" value="CRYPTOCHROME"/>
    <property type="match status" value="1"/>
</dbReference>
<evidence type="ECO:0000256" key="3">
    <source>
        <dbReference type="ARBA" id="ARBA00022827"/>
    </source>
</evidence>
<dbReference type="Proteomes" id="UP001255246">
    <property type="component" value="Unassembled WGS sequence"/>
</dbReference>
<proteinExistence type="predicted"/>
<comment type="cofactor">
    <cofactor evidence="1">
        <name>FAD</name>
        <dbReference type="ChEBI" id="CHEBI:57692"/>
    </cofactor>
</comment>
<name>A0ABU3A804_9FLAO</name>
<evidence type="ECO:0000313" key="6">
    <source>
        <dbReference type="Proteomes" id="UP001255246"/>
    </source>
</evidence>
<protein>
    <submittedName>
        <fullName evidence="5">FAD-binding domain-containing protein</fullName>
    </submittedName>
</protein>
<dbReference type="RefSeq" id="WP_311349868.1">
    <property type="nucleotide sequence ID" value="NZ_JAVRHR010000001.1"/>
</dbReference>
<comment type="caution">
    <text evidence="5">The sequence shown here is derived from an EMBL/GenBank/DDBJ whole genome shotgun (WGS) entry which is preliminary data.</text>
</comment>